<dbReference type="InterPro" id="IPR043718">
    <property type="entry name" value="DUF5659"/>
</dbReference>
<sequence>MKSNTESQVAISDLGLAALLVTLQFELVSLERTSEKRVDFVFANSKEVERAIADFWEDKNVNVPIQTLFNNFRLLKNRLYAFK</sequence>
<feature type="domain" description="DUF5659" evidence="1">
    <location>
        <begin position="10"/>
        <end position="80"/>
    </location>
</feature>
<organism evidence="2 3">
    <name type="scientific">Candidatus Adlerbacteria bacterium RIFCSPLOWO2_01_FULL_51_16</name>
    <dbReference type="NCBI Taxonomy" id="1797243"/>
    <lineage>
        <taxon>Bacteria</taxon>
        <taxon>Candidatus Adleribacteriota</taxon>
    </lineage>
</organism>
<proteinExistence type="predicted"/>
<protein>
    <recommendedName>
        <fullName evidence="1">DUF5659 domain-containing protein</fullName>
    </recommendedName>
</protein>
<dbReference type="STRING" id="1797243.A2943_00765"/>
<dbReference type="Pfam" id="PF18903">
    <property type="entry name" value="DUF5659"/>
    <property type="match status" value="1"/>
</dbReference>
<evidence type="ECO:0000259" key="1">
    <source>
        <dbReference type="Pfam" id="PF18903"/>
    </source>
</evidence>
<dbReference type="AlphaFoldDB" id="A0A1F4XHS7"/>
<name>A0A1F4XHS7_9BACT</name>
<evidence type="ECO:0000313" key="3">
    <source>
        <dbReference type="Proteomes" id="UP000176185"/>
    </source>
</evidence>
<dbReference type="EMBL" id="MEWX01000003">
    <property type="protein sequence ID" value="OGC81168.1"/>
    <property type="molecule type" value="Genomic_DNA"/>
</dbReference>
<reference evidence="2 3" key="1">
    <citation type="journal article" date="2016" name="Nat. Commun.">
        <title>Thousands of microbial genomes shed light on interconnected biogeochemical processes in an aquifer system.</title>
        <authorList>
            <person name="Anantharaman K."/>
            <person name="Brown C.T."/>
            <person name="Hug L.A."/>
            <person name="Sharon I."/>
            <person name="Castelle C.J."/>
            <person name="Probst A.J."/>
            <person name="Thomas B.C."/>
            <person name="Singh A."/>
            <person name="Wilkins M.J."/>
            <person name="Karaoz U."/>
            <person name="Brodie E.L."/>
            <person name="Williams K.H."/>
            <person name="Hubbard S.S."/>
            <person name="Banfield J.F."/>
        </authorList>
    </citation>
    <scope>NUCLEOTIDE SEQUENCE [LARGE SCALE GENOMIC DNA]</scope>
</reference>
<gene>
    <name evidence="2" type="ORF">A2943_00765</name>
</gene>
<dbReference type="Proteomes" id="UP000176185">
    <property type="component" value="Unassembled WGS sequence"/>
</dbReference>
<evidence type="ECO:0000313" key="2">
    <source>
        <dbReference type="EMBL" id="OGC81168.1"/>
    </source>
</evidence>
<accession>A0A1F4XHS7</accession>
<comment type="caution">
    <text evidence="2">The sequence shown here is derived from an EMBL/GenBank/DDBJ whole genome shotgun (WGS) entry which is preliminary data.</text>
</comment>